<feature type="transmembrane region" description="Helical" evidence="1">
    <location>
        <begin position="62"/>
        <end position="84"/>
    </location>
</feature>
<dbReference type="PANTHER" id="PTHR45749">
    <property type="match status" value="1"/>
</dbReference>
<reference evidence="2 3" key="1">
    <citation type="journal article" date="2019" name="Sci. Rep.">
        <title>Orb-weaving spider Araneus ventricosus genome elucidates the spidroin gene catalogue.</title>
        <authorList>
            <person name="Kono N."/>
            <person name="Nakamura H."/>
            <person name="Ohtoshi R."/>
            <person name="Moran D.A.P."/>
            <person name="Shinohara A."/>
            <person name="Yoshida Y."/>
            <person name="Fujiwara M."/>
            <person name="Mori M."/>
            <person name="Tomita M."/>
            <person name="Arakawa K."/>
        </authorList>
    </citation>
    <scope>NUCLEOTIDE SEQUENCE [LARGE SCALE GENOMIC DNA]</scope>
</reference>
<keyword evidence="1" id="KW-1133">Transmembrane helix</keyword>
<sequence length="167" mass="18809">MCKKKEDLVEILKKIEPEGLDIKNCQGQSYDNGETMAGKYQGVQAHISESNPLAKFVPYTAYTLNLVGVMAGYFGTINCLYIYFSVSTNRWEVLLKYSPLALKKESDTRWSSRREAVTVVHKHLDKIVEALNHLALYAVSSPETKSVSVSLLKSIQTFESVAFTCFR</sequence>
<keyword evidence="1" id="KW-0812">Transmembrane</keyword>
<name>A0A4Y2AMT8_ARAVE</name>
<keyword evidence="1" id="KW-0472">Membrane</keyword>
<accession>A0A4Y2AMT8</accession>
<evidence type="ECO:0000313" key="2">
    <source>
        <dbReference type="EMBL" id="GBL81202.1"/>
    </source>
</evidence>
<evidence type="ECO:0000313" key="3">
    <source>
        <dbReference type="Proteomes" id="UP000499080"/>
    </source>
</evidence>
<dbReference type="OrthoDB" id="6759200at2759"/>
<gene>
    <name evidence="2" type="ORF">AVEN_143542_1</name>
</gene>
<protein>
    <recommendedName>
        <fullName evidence="4">DUF4371 domain-containing protein</fullName>
    </recommendedName>
</protein>
<evidence type="ECO:0008006" key="4">
    <source>
        <dbReference type="Google" id="ProtNLM"/>
    </source>
</evidence>
<organism evidence="2 3">
    <name type="scientific">Araneus ventricosus</name>
    <name type="common">Orbweaver spider</name>
    <name type="synonym">Epeira ventricosa</name>
    <dbReference type="NCBI Taxonomy" id="182803"/>
    <lineage>
        <taxon>Eukaryota</taxon>
        <taxon>Metazoa</taxon>
        <taxon>Ecdysozoa</taxon>
        <taxon>Arthropoda</taxon>
        <taxon>Chelicerata</taxon>
        <taxon>Arachnida</taxon>
        <taxon>Araneae</taxon>
        <taxon>Araneomorphae</taxon>
        <taxon>Entelegynae</taxon>
        <taxon>Araneoidea</taxon>
        <taxon>Araneidae</taxon>
        <taxon>Araneus</taxon>
    </lineage>
</organism>
<dbReference type="SUPFAM" id="SSF53098">
    <property type="entry name" value="Ribonuclease H-like"/>
    <property type="match status" value="1"/>
</dbReference>
<evidence type="ECO:0000256" key="1">
    <source>
        <dbReference type="SAM" id="Phobius"/>
    </source>
</evidence>
<dbReference type="Proteomes" id="UP000499080">
    <property type="component" value="Unassembled WGS sequence"/>
</dbReference>
<comment type="caution">
    <text evidence="2">The sequence shown here is derived from an EMBL/GenBank/DDBJ whole genome shotgun (WGS) entry which is preliminary data.</text>
</comment>
<keyword evidence="3" id="KW-1185">Reference proteome</keyword>
<dbReference type="AlphaFoldDB" id="A0A4Y2AMT8"/>
<dbReference type="InterPro" id="IPR012337">
    <property type="entry name" value="RNaseH-like_sf"/>
</dbReference>
<proteinExistence type="predicted"/>
<dbReference type="EMBL" id="BGPR01000025">
    <property type="protein sequence ID" value="GBL81202.1"/>
    <property type="molecule type" value="Genomic_DNA"/>
</dbReference>
<dbReference type="PANTHER" id="PTHR45749:SF21">
    <property type="entry name" value="DUF4371 DOMAIN-CONTAINING PROTEIN"/>
    <property type="match status" value="1"/>
</dbReference>